<dbReference type="PANTHER" id="PTHR30329:SF21">
    <property type="entry name" value="LIPOPROTEIN YIAD-RELATED"/>
    <property type="match status" value="1"/>
</dbReference>
<evidence type="ECO:0000256" key="3">
    <source>
        <dbReference type="ARBA" id="ARBA00023237"/>
    </source>
</evidence>
<keyword evidence="2 4" id="KW-0472">Membrane</keyword>
<evidence type="ECO:0000256" key="1">
    <source>
        <dbReference type="ARBA" id="ARBA00004442"/>
    </source>
</evidence>
<dbReference type="Gene3D" id="3.30.1330.60">
    <property type="entry name" value="OmpA-like domain"/>
    <property type="match status" value="1"/>
</dbReference>
<dbReference type="GO" id="GO:0009279">
    <property type="term" value="C:cell outer membrane"/>
    <property type="evidence" value="ECO:0007669"/>
    <property type="project" value="UniProtKB-SubCell"/>
</dbReference>
<dbReference type="Gene3D" id="1.25.40.10">
    <property type="entry name" value="Tetratricopeptide repeat domain"/>
    <property type="match status" value="1"/>
</dbReference>
<dbReference type="InterPro" id="IPR006665">
    <property type="entry name" value="OmpA-like"/>
</dbReference>
<evidence type="ECO:0000256" key="5">
    <source>
        <dbReference type="SAM" id="Phobius"/>
    </source>
</evidence>
<dbReference type="Proteomes" id="UP000486602">
    <property type="component" value="Unassembled WGS sequence"/>
</dbReference>
<organism evidence="7 8">
    <name type="scientific">Cryomorpha ignava</name>
    <dbReference type="NCBI Taxonomy" id="101383"/>
    <lineage>
        <taxon>Bacteria</taxon>
        <taxon>Pseudomonadati</taxon>
        <taxon>Bacteroidota</taxon>
        <taxon>Flavobacteriia</taxon>
        <taxon>Flavobacteriales</taxon>
        <taxon>Cryomorphaceae</taxon>
        <taxon>Cryomorpha</taxon>
    </lineage>
</organism>
<dbReference type="InterPro" id="IPR013783">
    <property type="entry name" value="Ig-like_fold"/>
</dbReference>
<feature type="domain" description="OmpA-like" evidence="6">
    <location>
        <begin position="975"/>
        <end position="1097"/>
    </location>
</feature>
<dbReference type="CDD" id="cd07185">
    <property type="entry name" value="OmpA_C-like"/>
    <property type="match status" value="1"/>
</dbReference>
<protein>
    <submittedName>
        <fullName evidence="7">OmpA family protein</fullName>
    </submittedName>
</protein>
<dbReference type="PROSITE" id="PS51123">
    <property type="entry name" value="OMPA_2"/>
    <property type="match status" value="1"/>
</dbReference>
<dbReference type="AlphaFoldDB" id="A0A7K3WTT7"/>
<dbReference type="Gene3D" id="2.60.40.10">
    <property type="entry name" value="Immunoglobulins"/>
    <property type="match status" value="1"/>
</dbReference>
<evidence type="ECO:0000256" key="4">
    <source>
        <dbReference type="PROSITE-ProRule" id="PRU00473"/>
    </source>
</evidence>
<feature type="transmembrane region" description="Helical" evidence="5">
    <location>
        <begin position="12"/>
        <end position="29"/>
    </location>
</feature>
<evidence type="ECO:0000256" key="2">
    <source>
        <dbReference type="ARBA" id="ARBA00023136"/>
    </source>
</evidence>
<dbReference type="Pfam" id="PF07676">
    <property type="entry name" value="PD40"/>
    <property type="match status" value="2"/>
</dbReference>
<keyword evidence="5" id="KW-0812">Transmembrane</keyword>
<dbReference type="InterPro" id="IPR050330">
    <property type="entry name" value="Bact_OuterMem_StrucFunc"/>
</dbReference>
<dbReference type="PANTHER" id="PTHR30329">
    <property type="entry name" value="STATOR ELEMENT OF FLAGELLAR MOTOR COMPLEX"/>
    <property type="match status" value="1"/>
</dbReference>
<dbReference type="RefSeq" id="WP_163286549.1">
    <property type="nucleotide sequence ID" value="NZ_JAAGVY010000040.1"/>
</dbReference>
<accession>A0A7K3WTT7</accession>
<comment type="subcellular location">
    <subcellularLocation>
        <location evidence="1">Cell outer membrane</location>
    </subcellularLocation>
</comment>
<evidence type="ECO:0000313" key="7">
    <source>
        <dbReference type="EMBL" id="NEN25090.1"/>
    </source>
</evidence>
<reference evidence="7 8" key="1">
    <citation type="submission" date="2020-02" db="EMBL/GenBank/DDBJ databases">
        <title>Out from the shadows clarifying the taxonomy of the family Cryomorphaceae and related taxa by utilizing the GTDB taxonomic framework.</title>
        <authorList>
            <person name="Bowman J.P."/>
        </authorList>
    </citation>
    <scope>NUCLEOTIDE SEQUENCE [LARGE SCALE GENOMIC DNA]</scope>
    <source>
        <strain evidence="7 8">QSSC 1-22</strain>
    </source>
</reference>
<dbReference type="Pfam" id="PF12895">
    <property type="entry name" value="ANAPC3"/>
    <property type="match status" value="1"/>
</dbReference>
<proteinExistence type="predicted"/>
<comment type="caution">
    <text evidence="7">The sequence shown here is derived from an EMBL/GenBank/DDBJ whole genome shotgun (WGS) entry which is preliminary data.</text>
</comment>
<dbReference type="Pfam" id="PF00691">
    <property type="entry name" value="OmpA"/>
    <property type="match status" value="1"/>
</dbReference>
<keyword evidence="8" id="KW-1185">Reference proteome</keyword>
<dbReference type="PRINTS" id="PR01021">
    <property type="entry name" value="OMPADOMAIN"/>
</dbReference>
<evidence type="ECO:0000313" key="8">
    <source>
        <dbReference type="Proteomes" id="UP000486602"/>
    </source>
</evidence>
<gene>
    <name evidence="7" type="ORF">G3O08_16440</name>
</gene>
<keyword evidence="5" id="KW-1133">Transmembrane helix</keyword>
<keyword evidence="3" id="KW-0998">Cell outer membrane</keyword>
<dbReference type="InterPro" id="IPR006664">
    <property type="entry name" value="OMP_bac"/>
</dbReference>
<dbReference type="InterPro" id="IPR011659">
    <property type="entry name" value="WD40"/>
</dbReference>
<dbReference type="InterPro" id="IPR036737">
    <property type="entry name" value="OmpA-like_sf"/>
</dbReference>
<dbReference type="SUPFAM" id="SSF103088">
    <property type="entry name" value="OmpA-like"/>
    <property type="match status" value="1"/>
</dbReference>
<sequence length="1099" mass="123955">MDSPKRLKSTAFYRISIFIMVLIGLSFTANAQIKKGEKLMDQGAYSEAIKPLRKDFEGKDRNINAGILLAKCYYQLRDYQEAADVLSQIDPAEISAADDRRFLSDVYIVNDDYSSAYVNLIQLLSEDQSDQRTIIWLDKVGDLMKWDSISNYSRADAVKGINSIYNEYAPFLSSDEELWFVSDVSGIQNVFPASFNNQNLHLYYKTKLKSKSRNEVSRPSMLFKKRDYYYHDGPMTNWKDNKYALTLRDIDAPNGKLGIYFSTLSGAEDDIKPFKYNENYNTGHPTFTDNGSRMIFASDRPGGYGQMDLWYSDYINDTWTEPKNMGPVINTPFSEVFPTFYKSRLYFSSDRTDIGYGALDVYYTSENEAYNKVYNLRAPINSAYDDFSLTFSNTLEGYFSSNRKTGFGGDDIYAFTYRPEIIDIKESKFEFLSAQIPEGILIQVFDSNDSLITSATTTDQNSFSISDLQTGENYKMKVADKSISKDVKIRLLSEGGKEVNLFAQSGDQVYPFELTGVNEVFEEEPLSETELLTYAIMGKIIAEKGTQINGIPVSLKNSGGTVLGKSKTAQDGTFKIDGATTGEKYTIETEGLNVYHEIDIYGSSGAITQSLVPSGQNRFAYTRAAAPALWMETKSISVPNVFAIVLNNESVEGETITLYDEKDQEIMKPDINDDGFMKLDTMRTGKAYRLNMPKRDLAMDDRLVILDGNGDTSQTVRPFDANNFFFEYLIYKDYGQSDAEQEALAAINKSMLGADNTGQTYKARIKNYDLPGNTSFVLRSMDGTRSETVYSNSKGVIIMNNIIENLDYELELTDTTFSEEKDIELFDEKNSIVYDGSSEKKKVFRFSILDGLNSDLDKIDIKDESILKLNIAGRLESKNSNNAQMTISDKNGKLMTQSYASNKDQFSLNDITPMSSYIITMSDADPNAVLVLKIPDSKDSLRVKRSKDGKFYVNMNASTKPELTLIDKNKEKVQVREGARFALPAVYYGFNSYYLKLNSRNSLDKLVTLLKDNPELRVEIQSHTDSRGPANYNNMLSQKRADGVADYLQKSGIKADRLVPNGKGETELTNRCKDGVNCDEDEHAANRRTEFVILGNNKK</sequence>
<evidence type="ECO:0000259" key="6">
    <source>
        <dbReference type="PROSITE" id="PS51123"/>
    </source>
</evidence>
<name>A0A7K3WTT7_9FLAO</name>
<dbReference type="InterPro" id="IPR011990">
    <property type="entry name" value="TPR-like_helical_dom_sf"/>
</dbReference>
<dbReference type="SUPFAM" id="SSF48452">
    <property type="entry name" value="TPR-like"/>
    <property type="match status" value="1"/>
</dbReference>
<dbReference type="EMBL" id="JAAGVY010000040">
    <property type="protein sequence ID" value="NEN25090.1"/>
    <property type="molecule type" value="Genomic_DNA"/>
</dbReference>